<feature type="domain" description="DNA polymerase III beta sliding clamp N-terminal" evidence="10">
    <location>
        <begin position="1"/>
        <end position="119"/>
    </location>
</feature>
<organism evidence="12">
    <name type="scientific">marine sediment metagenome</name>
    <dbReference type="NCBI Taxonomy" id="412755"/>
    <lineage>
        <taxon>unclassified sequences</taxon>
        <taxon>metagenomes</taxon>
        <taxon>ecological metagenomes</taxon>
    </lineage>
</organism>
<gene>
    <name evidence="12" type="ORF">LCGC14_2059470</name>
</gene>
<comment type="caution">
    <text evidence="12">The sequence shown here is derived from an EMBL/GenBank/DDBJ whole genome shotgun (WGS) entry which is preliminary data.</text>
</comment>
<evidence type="ECO:0000256" key="8">
    <source>
        <dbReference type="ARBA" id="ARBA00023125"/>
    </source>
</evidence>
<dbReference type="GO" id="GO:0006271">
    <property type="term" value="P:DNA strand elongation involved in DNA replication"/>
    <property type="evidence" value="ECO:0007669"/>
    <property type="project" value="TreeGrafter"/>
</dbReference>
<evidence type="ECO:0000256" key="6">
    <source>
        <dbReference type="ARBA" id="ARBA00022705"/>
    </source>
</evidence>
<dbReference type="Pfam" id="PF02767">
    <property type="entry name" value="DNA_pol3_beta_2"/>
    <property type="match status" value="1"/>
</dbReference>
<dbReference type="SUPFAM" id="SSF55979">
    <property type="entry name" value="DNA clamp"/>
    <property type="match status" value="2"/>
</dbReference>
<comment type="subcellular location">
    <subcellularLocation>
        <location evidence="1">Cytoplasm</location>
    </subcellularLocation>
</comment>
<keyword evidence="5" id="KW-0548">Nucleotidyltransferase</keyword>
<name>A0A0F9ELI3_9ZZZZ</name>
<dbReference type="GO" id="GO:0008408">
    <property type="term" value="F:3'-5' exonuclease activity"/>
    <property type="evidence" value="ECO:0007669"/>
    <property type="project" value="InterPro"/>
</dbReference>
<accession>A0A0F9ELI3</accession>
<dbReference type="AlphaFoldDB" id="A0A0F9ELI3"/>
<dbReference type="InterPro" id="IPR022637">
    <property type="entry name" value="DNA_polIII_beta_cen"/>
</dbReference>
<evidence type="ECO:0000256" key="9">
    <source>
        <dbReference type="SAM" id="MobiDB-lite"/>
    </source>
</evidence>
<dbReference type="GO" id="GO:0003887">
    <property type="term" value="F:DNA-directed DNA polymerase activity"/>
    <property type="evidence" value="ECO:0007669"/>
    <property type="project" value="UniProtKB-KW"/>
</dbReference>
<proteinExistence type="inferred from homology"/>
<dbReference type="Gene3D" id="3.70.10.10">
    <property type="match status" value="1"/>
</dbReference>
<dbReference type="PANTHER" id="PTHR30478:SF0">
    <property type="entry name" value="BETA SLIDING CLAMP"/>
    <property type="match status" value="1"/>
</dbReference>
<dbReference type="PANTHER" id="PTHR30478">
    <property type="entry name" value="DNA POLYMERASE III SUBUNIT BETA"/>
    <property type="match status" value="1"/>
</dbReference>
<reference evidence="12" key="1">
    <citation type="journal article" date="2015" name="Nature">
        <title>Complex archaea that bridge the gap between prokaryotes and eukaryotes.</title>
        <authorList>
            <person name="Spang A."/>
            <person name="Saw J.H."/>
            <person name="Jorgensen S.L."/>
            <person name="Zaremba-Niedzwiedzka K."/>
            <person name="Martijn J."/>
            <person name="Lind A.E."/>
            <person name="van Eijk R."/>
            <person name="Schleper C."/>
            <person name="Guy L."/>
            <person name="Ettema T.J."/>
        </authorList>
    </citation>
    <scope>NUCLEOTIDE SEQUENCE</scope>
</reference>
<dbReference type="Gene3D" id="3.10.150.10">
    <property type="entry name" value="DNA Polymerase III, subunit A, domain 2"/>
    <property type="match status" value="1"/>
</dbReference>
<evidence type="ECO:0000256" key="4">
    <source>
        <dbReference type="ARBA" id="ARBA00022679"/>
    </source>
</evidence>
<dbReference type="SMART" id="SM00480">
    <property type="entry name" value="POL3Bc"/>
    <property type="match status" value="1"/>
</dbReference>
<keyword evidence="8" id="KW-0238">DNA-binding</keyword>
<evidence type="ECO:0008006" key="13">
    <source>
        <dbReference type="Google" id="ProtNLM"/>
    </source>
</evidence>
<dbReference type="GO" id="GO:0003677">
    <property type="term" value="F:DNA binding"/>
    <property type="evidence" value="ECO:0007669"/>
    <property type="project" value="UniProtKB-KW"/>
</dbReference>
<evidence type="ECO:0000256" key="2">
    <source>
        <dbReference type="ARBA" id="ARBA00010752"/>
    </source>
</evidence>
<evidence type="ECO:0000313" key="12">
    <source>
        <dbReference type="EMBL" id="KKL74973.1"/>
    </source>
</evidence>
<dbReference type="Pfam" id="PF00712">
    <property type="entry name" value="DNA_pol3_beta"/>
    <property type="match status" value="1"/>
</dbReference>
<dbReference type="GO" id="GO:0009360">
    <property type="term" value="C:DNA polymerase III complex"/>
    <property type="evidence" value="ECO:0007669"/>
    <property type="project" value="InterPro"/>
</dbReference>
<protein>
    <recommendedName>
        <fullName evidence="13">DNA polymerase III beta sliding clamp central domain-containing protein</fullName>
    </recommendedName>
</protein>
<dbReference type="GO" id="GO:0005737">
    <property type="term" value="C:cytoplasm"/>
    <property type="evidence" value="ECO:0007669"/>
    <property type="project" value="UniProtKB-SubCell"/>
</dbReference>
<feature type="domain" description="DNA polymerase III beta sliding clamp central" evidence="11">
    <location>
        <begin position="133"/>
        <end position="209"/>
    </location>
</feature>
<sequence length="230" mass="24700">MKIRILAENLTAAVTEAARATAKRGHLPQAENVLLETVEGRLRVTGTDLETAIAVYSGAQVEEEGRALVKPGMLARMLGTFDGAAIDIEPDGKHGLALSSDGRAFKLAGMDPEDYPSVPETPDHVADIDPLGLRRALVRVLDCAATEELRPVLTTVNFAMHNGTLTLAAADGFRLGVVDTGWTVLPSFPEMNVPARTLRELLRLLPKKAKDADASDPVQLHVKRRDDGVP</sequence>
<evidence type="ECO:0000259" key="10">
    <source>
        <dbReference type="Pfam" id="PF00712"/>
    </source>
</evidence>
<evidence type="ECO:0000256" key="7">
    <source>
        <dbReference type="ARBA" id="ARBA00022932"/>
    </source>
</evidence>
<comment type="similarity">
    <text evidence="2">Belongs to the beta sliding clamp family.</text>
</comment>
<evidence type="ECO:0000256" key="3">
    <source>
        <dbReference type="ARBA" id="ARBA00022490"/>
    </source>
</evidence>
<dbReference type="InterPro" id="IPR046938">
    <property type="entry name" value="DNA_clamp_sf"/>
</dbReference>
<keyword evidence="3" id="KW-0963">Cytoplasm</keyword>
<dbReference type="EMBL" id="LAZR01024487">
    <property type="protein sequence ID" value="KKL74973.1"/>
    <property type="molecule type" value="Genomic_DNA"/>
</dbReference>
<evidence type="ECO:0000256" key="5">
    <source>
        <dbReference type="ARBA" id="ARBA00022695"/>
    </source>
</evidence>
<keyword evidence="7" id="KW-0239">DNA-directed DNA polymerase</keyword>
<evidence type="ECO:0000259" key="11">
    <source>
        <dbReference type="Pfam" id="PF02767"/>
    </source>
</evidence>
<dbReference type="InterPro" id="IPR022634">
    <property type="entry name" value="DNA_polIII_beta_N"/>
</dbReference>
<evidence type="ECO:0000256" key="1">
    <source>
        <dbReference type="ARBA" id="ARBA00004496"/>
    </source>
</evidence>
<feature type="non-terminal residue" evidence="12">
    <location>
        <position position="230"/>
    </location>
</feature>
<dbReference type="InterPro" id="IPR001001">
    <property type="entry name" value="DNA_polIII_beta"/>
</dbReference>
<feature type="region of interest" description="Disordered" evidence="9">
    <location>
        <begin position="210"/>
        <end position="230"/>
    </location>
</feature>
<keyword evidence="4" id="KW-0808">Transferase</keyword>
<keyword evidence="6" id="KW-0235">DNA replication</keyword>